<dbReference type="PANTHER" id="PTHR12526:SF640">
    <property type="entry name" value="COLANIC ACID BIOSYNTHESIS GLYCOSYLTRANSFERASE WCAL-RELATED"/>
    <property type="match status" value="1"/>
</dbReference>
<comment type="similarity">
    <text evidence="1">Belongs to the glycosyltransferase group 1 family. Glycosyltransferase 4 subfamily.</text>
</comment>
<dbReference type="OrthoDB" id="9790710at2"/>
<gene>
    <name evidence="6" type="ORF">EV662_11369</name>
</gene>
<feature type="domain" description="Glycosyl transferase family 1" evidence="4">
    <location>
        <begin position="184"/>
        <end position="354"/>
    </location>
</feature>
<evidence type="ECO:0000256" key="2">
    <source>
        <dbReference type="ARBA" id="ARBA00022676"/>
    </source>
</evidence>
<evidence type="ECO:0000259" key="4">
    <source>
        <dbReference type="Pfam" id="PF00534"/>
    </source>
</evidence>
<name>A0A4R2PTG6_9RHOB</name>
<dbReference type="EMBL" id="SLXP01000013">
    <property type="protein sequence ID" value="TCP39292.1"/>
    <property type="molecule type" value="Genomic_DNA"/>
</dbReference>
<dbReference type="InterPro" id="IPR028098">
    <property type="entry name" value="Glyco_trans_4-like_N"/>
</dbReference>
<keyword evidence="7" id="KW-1185">Reference proteome</keyword>
<proteinExistence type="inferred from homology"/>
<protein>
    <submittedName>
        <fullName evidence="6">Glycosyltransferase involved in cell wall biosynthesis</fullName>
    </submittedName>
</protein>
<sequence length="385" mass="42418">MLAIAANTFDKPSETFIRAHVTHIAPGRTVLICREDGGAAQFGCPVLSDVVPLPRPRHLLERVLNGLLHRWRRYVDPAANGQNEARVRAFLQRHGVTAVLAEFGPNGALLRRACTRAGIPLYVHFHGLDATKLARDRHWRRHYRRLFRDSTGIIVPSEFLAGRLTDMGCDRSKLHVSPCGIELPEQGERRERPKAFLAVGRLVEKKSPLSTLRAFAKVAEEDDEVVLDFAGDGPLMDHCRSEADRLGISERVRFHGVVPHETVVALMRYALAFVQHSVEASDGDCEGLPVAILEAMGHKLPVVSTRHSGIPEAVTDGETGLLVEEHDVDGMAASMLALLDDPERAEAMGRAGRARVEDHFTHAHTAARLREIMGLTCRDSSAARA</sequence>
<evidence type="ECO:0000256" key="1">
    <source>
        <dbReference type="ARBA" id="ARBA00009481"/>
    </source>
</evidence>
<dbReference type="Proteomes" id="UP000294835">
    <property type="component" value="Unassembled WGS sequence"/>
</dbReference>
<dbReference type="GO" id="GO:0016757">
    <property type="term" value="F:glycosyltransferase activity"/>
    <property type="evidence" value="ECO:0007669"/>
    <property type="project" value="UniProtKB-KW"/>
</dbReference>
<evidence type="ECO:0000259" key="5">
    <source>
        <dbReference type="Pfam" id="PF13439"/>
    </source>
</evidence>
<evidence type="ECO:0000313" key="7">
    <source>
        <dbReference type="Proteomes" id="UP000294835"/>
    </source>
</evidence>
<dbReference type="Pfam" id="PF00534">
    <property type="entry name" value="Glycos_transf_1"/>
    <property type="match status" value="1"/>
</dbReference>
<keyword evidence="2" id="KW-0328">Glycosyltransferase</keyword>
<evidence type="ECO:0000256" key="3">
    <source>
        <dbReference type="ARBA" id="ARBA00022679"/>
    </source>
</evidence>
<dbReference type="InterPro" id="IPR001296">
    <property type="entry name" value="Glyco_trans_1"/>
</dbReference>
<keyword evidence="3 6" id="KW-0808">Transferase</keyword>
<reference evidence="6 7" key="1">
    <citation type="submission" date="2019-03" db="EMBL/GenBank/DDBJ databases">
        <title>Genomic Encyclopedia of Type Strains, Phase IV (KMG-IV): sequencing the most valuable type-strain genomes for metagenomic binning, comparative biology and taxonomic classification.</title>
        <authorList>
            <person name="Goeker M."/>
        </authorList>
    </citation>
    <scope>NUCLEOTIDE SEQUENCE [LARGE SCALE GENOMIC DNA]</scope>
    <source>
        <strain evidence="6 7">DSM 18063</strain>
    </source>
</reference>
<dbReference type="Pfam" id="PF13439">
    <property type="entry name" value="Glyco_transf_4"/>
    <property type="match status" value="1"/>
</dbReference>
<feature type="domain" description="Glycosyltransferase subfamily 4-like N-terminal" evidence="5">
    <location>
        <begin position="61"/>
        <end position="183"/>
    </location>
</feature>
<accession>A0A4R2PTG6</accession>
<evidence type="ECO:0000313" key="6">
    <source>
        <dbReference type="EMBL" id="TCP39292.1"/>
    </source>
</evidence>
<dbReference type="RefSeq" id="WP_132464845.1">
    <property type="nucleotide sequence ID" value="NZ_SLXP01000013.1"/>
</dbReference>
<organism evidence="6 7">
    <name type="scientific">Rhodovulum marinum</name>
    <dbReference type="NCBI Taxonomy" id="320662"/>
    <lineage>
        <taxon>Bacteria</taxon>
        <taxon>Pseudomonadati</taxon>
        <taxon>Pseudomonadota</taxon>
        <taxon>Alphaproteobacteria</taxon>
        <taxon>Rhodobacterales</taxon>
        <taxon>Paracoccaceae</taxon>
        <taxon>Rhodovulum</taxon>
    </lineage>
</organism>
<dbReference type="AlphaFoldDB" id="A0A4R2PTG6"/>
<dbReference type="Gene3D" id="3.40.50.2000">
    <property type="entry name" value="Glycogen Phosphorylase B"/>
    <property type="match status" value="2"/>
</dbReference>
<dbReference type="SUPFAM" id="SSF53756">
    <property type="entry name" value="UDP-Glycosyltransferase/glycogen phosphorylase"/>
    <property type="match status" value="1"/>
</dbReference>
<dbReference type="PANTHER" id="PTHR12526">
    <property type="entry name" value="GLYCOSYLTRANSFERASE"/>
    <property type="match status" value="1"/>
</dbReference>
<comment type="caution">
    <text evidence="6">The sequence shown here is derived from an EMBL/GenBank/DDBJ whole genome shotgun (WGS) entry which is preliminary data.</text>
</comment>